<dbReference type="NCBIfam" id="NF002060">
    <property type="entry name" value="PRK00892.1"/>
    <property type="match status" value="1"/>
</dbReference>
<comment type="pathway">
    <text evidence="7">Bacterial outer membrane biogenesis; LPS lipid A biosynthesis.</text>
</comment>
<reference evidence="9 10" key="1">
    <citation type="submission" date="2020-07" db="EMBL/GenBank/DDBJ databases">
        <authorList>
            <person name="Feng X."/>
        </authorList>
    </citation>
    <scope>NUCLEOTIDE SEQUENCE [LARGE SCALE GENOMIC DNA]</scope>
    <source>
        <strain evidence="9 10">JCM14086</strain>
    </source>
</reference>
<sequence>MKFTFPLAELLSSLGDCEVEGEWDGDISGISTLKDAQPGDLSFLGNSRYTQEVRSSAASVILLPKSFEGSPPDGQVYVRLKNPSFALGQFCGVLEQRFWPRPPVGIHPTAVIDRDAVVDDKATIGPYCLVSSGAQIGAGVVLTSHVSLGAHVVVGEGSRIMTHVTVGDFCEIGKNVFLNPGVVIGADGFGYETVNGVHEKVPQIGRVIIEDDVEVGANSAIDRARFSETRIGQGTKIDNLVQIGHNVRIGKGCLIVAQVGISGSTTIEDYVVIGGQTGIVGHITIGSGVRIGAQSGISKSIPPGHAVQGSPALDIRLFQRITALQRRLPDFFARFQRLEDSARDRVES</sequence>
<keyword evidence="1 7" id="KW-0444">Lipid biosynthesis</keyword>
<dbReference type="HAMAP" id="MF_00523">
    <property type="entry name" value="LpxD"/>
    <property type="match status" value="1"/>
</dbReference>
<dbReference type="GO" id="GO:0016410">
    <property type="term" value="F:N-acyltransferase activity"/>
    <property type="evidence" value="ECO:0007669"/>
    <property type="project" value="InterPro"/>
</dbReference>
<dbReference type="PANTHER" id="PTHR43378">
    <property type="entry name" value="UDP-3-O-ACYLGLUCOSAMINE N-ACYLTRANSFERASE"/>
    <property type="match status" value="1"/>
</dbReference>
<comment type="caution">
    <text evidence="9">The sequence shown here is derived from an EMBL/GenBank/DDBJ whole genome shotgun (WGS) entry which is preliminary data.</text>
</comment>
<evidence type="ECO:0000256" key="1">
    <source>
        <dbReference type="ARBA" id="ARBA00022516"/>
    </source>
</evidence>
<dbReference type="Pfam" id="PF00132">
    <property type="entry name" value="Hexapep"/>
    <property type="match status" value="3"/>
</dbReference>
<evidence type="ECO:0000313" key="9">
    <source>
        <dbReference type="EMBL" id="MBC2601900.1"/>
    </source>
</evidence>
<protein>
    <recommendedName>
        <fullName evidence="7">UDP-3-O-acylglucosamine N-acyltransferase</fullName>
        <ecNumber evidence="7">2.3.1.191</ecNumber>
    </recommendedName>
</protein>
<feature type="active site" description="Proton acceptor" evidence="7">
    <location>
        <position position="245"/>
    </location>
</feature>
<comment type="function">
    <text evidence="7">Catalyzes the N-acylation of UDP-3-O-acylglucosamine using 3-hydroxyacyl-ACP as the acyl donor. Is involved in the biosynthesis of lipid A, a phosphorylated glycolipid that anchors the lipopolysaccharide to the outer membrane of the cell.</text>
</comment>
<comment type="subunit">
    <text evidence="7">Homotrimer.</text>
</comment>
<dbReference type="UniPathway" id="UPA00973"/>
<keyword evidence="2 7" id="KW-0441">Lipid A biosynthesis</keyword>
<keyword evidence="6 7" id="KW-0012">Acyltransferase</keyword>
<dbReference type="InterPro" id="IPR011004">
    <property type="entry name" value="Trimer_LpxA-like_sf"/>
</dbReference>
<dbReference type="EMBL" id="JACHVA010000080">
    <property type="protein sequence ID" value="MBC2601900.1"/>
    <property type="molecule type" value="Genomic_DNA"/>
</dbReference>
<dbReference type="Pfam" id="PF04613">
    <property type="entry name" value="LpxD"/>
    <property type="match status" value="1"/>
</dbReference>
<accession>A0A7X1AXM5</accession>
<dbReference type="InterPro" id="IPR020573">
    <property type="entry name" value="UDP_GlcNAc_AcTrfase_non-rep"/>
</dbReference>
<dbReference type="InterPro" id="IPR001451">
    <property type="entry name" value="Hexapep"/>
</dbReference>
<gene>
    <name evidence="7 9" type="primary">lpxD</name>
    <name evidence="9" type="ORF">H5P30_08920</name>
</gene>
<keyword evidence="10" id="KW-1185">Reference proteome</keyword>
<evidence type="ECO:0000256" key="6">
    <source>
        <dbReference type="ARBA" id="ARBA00023315"/>
    </source>
</evidence>
<dbReference type="PANTHER" id="PTHR43378:SF2">
    <property type="entry name" value="UDP-3-O-ACYLGLUCOSAMINE N-ACYLTRANSFERASE 1, MITOCHONDRIAL-RELATED"/>
    <property type="match status" value="1"/>
</dbReference>
<keyword evidence="5 7" id="KW-0443">Lipid metabolism</keyword>
<dbReference type="PROSITE" id="PS00101">
    <property type="entry name" value="HEXAPEP_TRANSFERASES"/>
    <property type="match status" value="2"/>
</dbReference>
<keyword evidence="3 7" id="KW-0808">Transferase</keyword>
<keyword evidence="4 7" id="KW-0677">Repeat</keyword>
<feature type="domain" description="UDP-3-O-[3-hydroxymyristoyl] glucosamine N-acyltransferase non-repeat region" evidence="8">
    <location>
        <begin position="26"/>
        <end position="87"/>
    </location>
</feature>
<comment type="catalytic activity">
    <reaction evidence="7">
        <text>a UDP-3-O-[(3R)-3-hydroxyacyl]-alpha-D-glucosamine + a (3R)-hydroxyacyl-[ACP] = a UDP-2-N,3-O-bis[(3R)-3-hydroxyacyl]-alpha-D-glucosamine + holo-[ACP] + H(+)</text>
        <dbReference type="Rhea" id="RHEA:53836"/>
        <dbReference type="Rhea" id="RHEA-COMP:9685"/>
        <dbReference type="Rhea" id="RHEA-COMP:9945"/>
        <dbReference type="ChEBI" id="CHEBI:15378"/>
        <dbReference type="ChEBI" id="CHEBI:64479"/>
        <dbReference type="ChEBI" id="CHEBI:78827"/>
        <dbReference type="ChEBI" id="CHEBI:137740"/>
        <dbReference type="ChEBI" id="CHEBI:137748"/>
        <dbReference type="EC" id="2.3.1.191"/>
    </reaction>
</comment>
<dbReference type="Gene3D" id="2.160.10.10">
    <property type="entry name" value="Hexapeptide repeat proteins"/>
    <property type="match status" value="1"/>
</dbReference>
<evidence type="ECO:0000259" key="8">
    <source>
        <dbReference type="Pfam" id="PF04613"/>
    </source>
</evidence>
<dbReference type="AlphaFoldDB" id="A0A7X1AXM5"/>
<dbReference type="SUPFAM" id="SSF51161">
    <property type="entry name" value="Trimeric LpxA-like enzymes"/>
    <property type="match status" value="1"/>
</dbReference>
<dbReference type="GO" id="GO:0103118">
    <property type="term" value="F:UDP-3-O-[(3R)-3-hydroxyacyl]-glucosamine N-acyltransferase activity"/>
    <property type="evidence" value="ECO:0007669"/>
    <property type="project" value="UniProtKB-EC"/>
</dbReference>
<evidence type="ECO:0000256" key="7">
    <source>
        <dbReference type="HAMAP-Rule" id="MF_00523"/>
    </source>
</evidence>
<dbReference type="NCBIfam" id="TIGR01853">
    <property type="entry name" value="lipid_A_lpxD"/>
    <property type="match status" value="1"/>
</dbReference>
<organism evidence="9 10">
    <name type="scientific">Puniceicoccus vermicola</name>
    <dbReference type="NCBI Taxonomy" id="388746"/>
    <lineage>
        <taxon>Bacteria</taxon>
        <taxon>Pseudomonadati</taxon>
        <taxon>Verrucomicrobiota</taxon>
        <taxon>Opitutia</taxon>
        <taxon>Puniceicoccales</taxon>
        <taxon>Puniceicoccaceae</taxon>
        <taxon>Puniceicoccus</taxon>
    </lineage>
</organism>
<dbReference type="InterPro" id="IPR018357">
    <property type="entry name" value="Hexapep_transf_CS"/>
</dbReference>
<dbReference type="GO" id="GO:0009245">
    <property type="term" value="P:lipid A biosynthetic process"/>
    <property type="evidence" value="ECO:0007669"/>
    <property type="project" value="UniProtKB-UniRule"/>
</dbReference>
<dbReference type="Gene3D" id="3.40.1390.10">
    <property type="entry name" value="MurE/MurF, N-terminal domain"/>
    <property type="match status" value="1"/>
</dbReference>
<proteinExistence type="inferred from homology"/>
<name>A0A7X1AXM5_9BACT</name>
<evidence type="ECO:0000256" key="4">
    <source>
        <dbReference type="ARBA" id="ARBA00022737"/>
    </source>
</evidence>
<evidence type="ECO:0000256" key="3">
    <source>
        <dbReference type="ARBA" id="ARBA00022679"/>
    </source>
</evidence>
<dbReference type="CDD" id="cd03352">
    <property type="entry name" value="LbH_LpxD"/>
    <property type="match status" value="1"/>
</dbReference>
<dbReference type="Proteomes" id="UP000525652">
    <property type="component" value="Unassembled WGS sequence"/>
</dbReference>
<dbReference type="RefSeq" id="WP_185692602.1">
    <property type="nucleotide sequence ID" value="NZ_JACHVA010000080.1"/>
</dbReference>
<comment type="similarity">
    <text evidence="7">Belongs to the transferase hexapeptide repeat family. LpxD subfamily.</text>
</comment>
<evidence type="ECO:0000256" key="2">
    <source>
        <dbReference type="ARBA" id="ARBA00022556"/>
    </source>
</evidence>
<evidence type="ECO:0000313" key="10">
    <source>
        <dbReference type="Proteomes" id="UP000525652"/>
    </source>
</evidence>
<dbReference type="InterPro" id="IPR007691">
    <property type="entry name" value="LpxD"/>
</dbReference>
<dbReference type="EC" id="2.3.1.191" evidence="7"/>
<dbReference type="GO" id="GO:0016020">
    <property type="term" value="C:membrane"/>
    <property type="evidence" value="ECO:0007669"/>
    <property type="project" value="GOC"/>
</dbReference>
<evidence type="ECO:0000256" key="5">
    <source>
        <dbReference type="ARBA" id="ARBA00023098"/>
    </source>
</evidence>